<evidence type="ECO:0000313" key="2">
    <source>
        <dbReference type="EMBL" id="WFD39851.1"/>
    </source>
</evidence>
<sequence length="416" mass="45943">MAQAPGADDGAYVRRTYAHFLRVGVEQDGVAEGIEHTRHKHEPPEWGAKVRSRILEGDALQSDLKLHETLDCFGFYDASPMHARKEPLVLPLKAGTAPSADAVHAARQRLAAQRRRRDARRVQKWHKMLRFTEGKASLDGASPQTVRRRVYKGIPDAWRGAAWRVLAQCPDAPSPAALLATPSAHDIQIDLDIPRTIRGHVHFRTRYGRGQCDLFTVLHAASLTCNDCGYCQGMGPLAAILLLYMVPEDAYAMMTQLHTTYAFHGLFRPGFPGLREELYVLRTLLAQHAPRATAALEAFGVAPSAFATGWYMTLFSGVLPFSTQLRLWDAFLLDGHDVVTLAAVAIVQTLEPRLSTPPTDWLVEALSAPILPDDDDAFLHWIGARVHEPRTAAAIRDARRAWAARCAAGTADAEFL</sequence>
<keyword evidence="3" id="KW-1185">Reference proteome</keyword>
<evidence type="ECO:0000259" key="1">
    <source>
        <dbReference type="SMART" id="SM00164"/>
    </source>
</evidence>
<protein>
    <recommendedName>
        <fullName evidence="1">Rab-GAP TBC domain-containing protein</fullName>
    </recommendedName>
</protein>
<dbReference type="InterPro" id="IPR035969">
    <property type="entry name" value="Rab-GAP_TBC_sf"/>
</dbReference>
<organism evidence="2 3">
    <name type="scientific">Malassezia japonica</name>
    <dbReference type="NCBI Taxonomy" id="223818"/>
    <lineage>
        <taxon>Eukaryota</taxon>
        <taxon>Fungi</taxon>
        <taxon>Dikarya</taxon>
        <taxon>Basidiomycota</taxon>
        <taxon>Ustilaginomycotina</taxon>
        <taxon>Malasseziomycetes</taxon>
        <taxon>Malasseziales</taxon>
        <taxon>Malasseziaceae</taxon>
        <taxon>Malassezia</taxon>
    </lineage>
</organism>
<evidence type="ECO:0000313" key="3">
    <source>
        <dbReference type="Proteomes" id="UP001217754"/>
    </source>
</evidence>
<dbReference type="Gene3D" id="1.10.8.270">
    <property type="entry name" value="putative rabgap domain of human tbc1 domain family member 14 like domains"/>
    <property type="match status" value="1"/>
</dbReference>
<dbReference type="PANTHER" id="PTHR47219">
    <property type="entry name" value="RAB GTPASE-ACTIVATING PROTEIN 1-LIKE"/>
    <property type="match status" value="1"/>
</dbReference>
<dbReference type="InterPro" id="IPR000195">
    <property type="entry name" value="Rab-GAP-TBC_dom"/>
</dbReference>
<feature type="domain" description="Rab-GAP TBC" evidence="1">
    <location>
        <begin position="150"/>
        <end position="358"/>
    </location>
</feature>
<dbReference type="InterPro" id="IPR050302">
    <property type="entry name" value="Rab_GAP_TBC_domain"/>
</dbReference>
<dbReference type="Gene3D" id="1.10.10.750">
    <property type="entry name" value="Ypt/Rab-GAP domain of gyp1p, domain 1"/>
    <property type="match status" value="1"/>
</dbReference>
<name>A0AAF0F4V4_9BASI</name>
<dbReference type="SMART" id="SM00164">
    <property type="entry name" value="TBC"/>
    <property type="match status" value="1"/>
</dbReference>
<dbReference type="Gene3D" id="1.10.472.80">
    <property type="entry name" value="Ypt/Rab-GAP domain of gyp1p, domain 3"/>
    <property type="match status" value="1"/>
</dbReference>
<dbReference type="GO" id="GO:0031267">
    <property type="term" value="F:small GTPase binding"/>
    <property type="evidence" value="ECO:0007669"/>
    <property type="project" value="TreeGrafter"/>
</dbReference>
<dbReference type="PANTHER" id="PTHR47219:SF9">
    <property type="entry name" value="GTPASE ACTIVATING PROTEIN AND CENTROSOME-ASSOCIATED, ISOFORM B"/>
    <property type="match status" value="1"/>
</dbReference>
<reference evidence="2" key="1">
    <citation type="submission" date="2023-03" db="EMBL/GenBank/DDBJ databases">
        <title>Mating type loci evolution in Malassezia.</title>
        <authorList>
            <person name="Coelho M.A."/>
        </authorList>
    </citation>
    <scope>NUCLEOTIDE SEQUENCE</scope>
    <source>
        <strain evidence="2">CBS 9431</strain>
    </source>
</reference>
<accession>A0AAF0F4V4</accession>
<dbReference type="SUPFAM" id="SSF47923">
    <property type="entry name" value="Ypt/Rab-GAP domain of gyp1p"/>
    <property type="match status" value="2"/>
</dbReference>
<dbReference type="Proteomes" id="UP001217754">
    <property type="component" value="Chromosome 5"/>
</dbReference>
<gene>
    <name evidence="2" type="ORF">MJAP1_002832</name>
</gene>
<proteinExistence type="predicted"/>
<dbReference type="AlphaFoldDB" id="A0AAF0F4V4"/>
<dbReference type="EMBL" id="CP119962">
    <property type="protein sequence ID" value="WFD39851.1"/>
    <property type="molecule type" value="Genomic_DNA"/>
</dbReference>
<dbReference type="GeneID" id="85226483"/>
<dbReference type="GO" id="GO:0005096">
    <property type="term" value="F:GTPase activator activity"/>
    <property type="evidence" value="ECO:0007669"/>
    <property type="project" value="TreeGrafter"/>
</dbReference>
<dbReference type="RefSeq" id="XP_060122748.1">
    <property type="nucleotide sequence ID" value="XM_060266765.1"/>
</dbReference>
<dbReference type="Pfam" id="PF00566">
    <property type="entry name" value="RabGAP-TBC"/>
    <property type="match status" value="1"/>
</dbReference>